<feature type="transmembrane region" description="Helical" evidence="5">
    <location>
        <begin position="163"/>
        <end position="184"/>
    </location>
</feature>
<keyword evidence="7" id="KW-0808">Transferase</keyword>
<feature type="transmembrane region" description="Helical" evidence="5">
    <location>
        <begin position="6"/>
        <end position="24"/>
    </location>
</feature>
<evidence type="ECO:0000256" key="5">
    <source>
        <dbReference type="SAM" id="Phobius"/>
    </source>
</evidence>
<dbReference type="InterPro" id="IPR004358">
    <property type="entry name" value="Sig_transdc_His_kin-like_C"/>
</dbReference>
<dbReference type="InterPro" id="IPR036097">
    <property type="entry name" value="HisK_dim/P_sf"/>
</dbReference>
<feature type="transmembrane region" description="Helical" evidence="5">
    <location>
        <begin position="190"/>
        <end position="213"/>
    </location>
</feature>
<dbReference type="EMBL" id="JAVRHU010000002">
    <property type="protein sequence ID" value="MDT0621559.1"/>
    <property type="molecule type" value="Genomic_DNA"/>
</dbReference>
<dbReference type="SUPFAM" id="SSF55874">
    <property type="entry name" value="ATPase domain of HSP90 chaperone/DNA topoisomerase II/histidine kinase"/>
    <property type="match status" value="1"/>
</dbReference>
<evidence type="ECO:0000256" key="4">
    <source>
        <dbReference type="SAM" id="Coils"/>
    </source>
</evidence>
<keyword evidence="5" id="KW-0472">Membrane</keyword>
<dbReference type="InterPro" id="IPR036890">
    <property type="entry name" value="HATPase_C_sf"/>
</dbReference>
<keyword evidence="8" id="KW-1185">Reference proteome</keyword>
<evidence type="ECO:0000256" key="1">
    <source>
        <dbReference type="ARBA" id="ARBA00000085"/>
    </source>
</evidence>
<evidence type="ECO:0000256" key="2">
    <source>
        <dbReference type="ARBA" id="ARBA00012438"/>
    </source>
</evidence>
<dbReference type="RefSeq" id="WP_311387614.1">
    <property type="nucleotide sequence ID" value="NZ_JAVRHU010000002.1"/>
</dbReference>
<feature type="domain" description="Histidine kinase" evidence="6">
    <location>
        <begin position="274"/>
        <end position="484"/>
    </location>
</feature>
<dbReference type="Pfam" id="PF02518">
    <property type="entry name" value="HATPase_c"/>
    <property type="match status" value="1"/>
</dbReference>
<keyword evidence="3" id="KW-0597">Phosphoprotein</keyword>
<evidence type="ECO:0000256" key="3">
    <source>
        <dbReference type="ARBA" id="ARBA00022553"/>
    </source>
</evidence>
<dbReference type="InterPro" id="IPR005467">
    <property type="entry name" value="His_kinase_dom"/>
</dbReference>
<protein>
    <recommendedName>
        <fullName evidence="2">histidine kinase</fullName>
        <ecNumber evidence="2">2.7.13.3</ecNumber>
    </recommendedName>
</protein>
<dbReference type="InterPro" id="IPR011623">
    <property type="entry name" value="7TMR_DISM_rcpt_extracell_dom1"/>
</dbReference>
<accession>A0ABU3BHC6</accession>
<keyword evidence="5" id="KW-1133">Transmembrane helix</keyword>
<feature type="transmembrane region" description="Helical" evidence="5">
    <location>
        <begin position="101"/>
        <end position="121"/>
    </location>
</feature>
<gene>
    <name evidence="7" type="ORF">RM520_07975</name>
</gene>
<evidence type="ECO:0000313" key="8">
    <source>
        <dbReference type="Proteomes" id="UP001250662"/>
    </source>
</evidence>
<dbReference type="Pfam" id="PF07695">
    <property type="entry name" value="7TMR-DISM_7TM"/>
    <property type="match status" value="1"/>
</dbReference>
<dbReference type="PRINTS" id="PR00344">
    <property type="entry name" value="BCTRLSENSOR"/>
</dbReference>
<dbReference type="SMART" id="SM00387">
    <property type="entry name" value="HATPase_c"/>
    <property type="match status" value="1"/>
</dbReference>
<feature type="transmembrane region" description="Helical" evidence="5">
    <location>
        <begin position="127"/>
        <end position="151"/>
    </location>
</feature>
<evidence type="ECO:0000259" key="6">
    <source>
        <dbReference type="PROSITE" id="PS50109"/>
    </source>
</evidence>
<dbReference type="PANTHER" id="PTHR43547">
    <property type="entry name" value="TWO-COMPONENT HISTIDINE KINASE"/>
    <property type="match status" value="1"/>
</dbReference>
<dbReference type="GO" id="GO:0016301">
    <property type="term" value="F:kinase activity"/>
    <property type="evidence" value="ECO:0007669"/>
    <property type="project" value="UniProtKB-KW"/>
</dbReference>
<sequence length="484" mass="55282">MNGFDLQYLITVVFIAIFGVFGIYHFVSYLILRHKLLGYYCILIIGITLHWSWYLFPLDFIEEVASKASLITAMITTYGFVLFTINYLNINKSNHPRLTRCYTLIKYSAVLIPTLYILNVLTFKIDWLTNSLVMLAAITAALSTFLNIFSGVHLFKEEKFNKYYLYSYTPLLLAAIIYISAWFLKNSNLVVPQLVLLTTSILITLQLILYSILMGFKFKAIEDENMRTQIETNKILTLEVDKQTKNLQTAKGELEIKNQELETINGIKNKLFSLLTHDVRGPLNNITELVQIIEDQLNTSELQGITKKLKNKINDRVSMVNALLEWSYNQLEGIQLNKTSCDIKEMFDSIAQEFEQIAEDKEVTLVFEISHPNLVIDENMFKVILRNLTSNAIKFSKKGDKVILSSRKDSDHIEIGVQDFGVGMNTAWYENLKSGSMPKTKVGTNGEQGTGFGLLITKDFVELNGGEMICKSELNQGTQFMLRF</sequence>
<keyword evidence="4" id="KW-0175">Coiled coil</keyword>
<keyword evidence="5" id="KW-0812">Transmembrane</keyword>
<dbReference type="PROSITE" id="PS50109">
    <property type="entry name" value="HIS_KIN"/>
    <property type="match status" value="1"/>
</dbReference>
<dbReference type="InterPro" id="IPR003594">
    <property type="entry name" value="HATPase_dom"/>
</dbReference>
<dbReference type="EC" id="2.7.13.3" evidence="2"/>
<comment type="catalytic activity">
    <reaction evidence="1">
        <text>ATP + protein L-histidine = ADP + protein N-phospho-L-histidine.</text>
        <dbReference type="EC" id="2.7.13.3"/>
    </reaction>
</comment>
<dbReference type="Proteomes" id="UP001250662">
    <property type="component" value="Unassembled WGS sequence"/>
</dbReference>
<feature type="coiled-coil region" evidence="4">
    <location>
        <begin position="240"/>
        <end position="303"/>
    </location>
</feature>
<reference evidence="7 8" key="1">
    <citation type="submission" date="2023-09" db="EMBL/GenBank/DDBJ databases">
        <authorList>
            <person name="Rey-Velasco X."/>
        </authorList>
    </citation>
    <scope>NUCLEOTIDE SEQUENCE [LARGE SCALE GENOMIC DNA]</scope>
    <source>
        <strain evidence="7 8">P007</strain>
    </source>
</reference>
<comment type="caution">
    <text evidence="7">The sequence shown here is derived from an EMBL/GenBank/DDBJ whole genome shotgun (WGS) entry which is preliminary data.</text>
</comment>
<feature type="transmembrane region" description="Helical" evidence="5">
    <location>
        <begin position="68"/>
        <end position="89"/>
    </location>
</feature>
<proteinExistence type="predicted"/>
<feature type="transmembrane region" description="Helical" evidence="5">
    <location>
        <begin position="36"/>
        <end position="56"/>
    </location>
</feature>
<organism evidence="7 8">
    <name type="scientific">Croceitalea vernalis</name>
    <dbReference type="NCBI Taxonomy" id="3075599"/>
    <lineage>
        <taxon>Bacteria</taxon>
        <taxon>Pseudomonadati</taxon>
        <taxon>Bacteroidota</taxon>
        <taxon>Flavobacteriia</taxon>
        <taxon>Flavobacteriales</taxon>
        <taxon>Flavobacteriaceae</taxon>
        <taxon>Croceitalea</taxon>
    </lineage>
</organism>
<evidence type="ECO:0000313" key="7">
    <source>
        <dbReference type="EMBL" id="MDT0621559.1"/>
    </source>
</evidence>
<dbReference type="SUPFAM" id="SSF47384">
    <property type="entry name" value="Homodimeric domain of signal transducing histidine kinase"/>
    <property type="match status" value="1"/>
</dbReference>
<dbReference type="Gene3D" id="3.30.565.10">
    <property type="entry name" value="Histidine kinase-like ATPase, C-terminal domain"/>
    <property type="match status" value="1"/>
</dbReference>
<name>A0ABU3BHC6_9FLAO</name>
<dbReference type="Gene3D" id="1.10.287.130">
    <property type="match status" value="1"/>
</dbReference>
<dbReference type="PANTHER" id="PTHR43547:SF2">
    <property type="entry name" value="HYBRID SIGNAL TRANSDUCTION HISTIDINE KINASE C"/>
    <property type="match status" value="1"/>
</dbReference>
<keyword evidence="7" id="KW-0418">Kinase</keyword>